<sequence>MTHISVQIPIEPLITAISTLEFKDKHKLLEILQQQIFEAEKAGYEDDDETKAEIQAVQDEFESGDYTTFDTYLANRAE</sequence>
<dbReference type="Proteomes" id="UP000615026">
    <property type="component" value="Unassembled WGS sequence"/>
</dbReference>
<reference evidence="1" key="1">
    <citation type="submission" date="2020-10" db="EMBL/GenBank/DDBJ databases">
        <authorList>
            <person name="Castelo-Branco R."/>
            <person name="Eusebio N."/>
            <person name="Adriana R."/>
            <person name="Vieira A."/>
            <person name="Brugerolle De Fraissinette N."/>
            <person name="Rezende De Castro R."/>
            <person name="Schneider M.P."/>
            <person name="Vasconcelos V."/>
            <person name="Leao P.N."/>
        </authorList>
    </citation>
    <scope>NUCLEOTIDE SEQUENCE</scope>
    <source>
        <strain evidence="1">LEGE 11479</strain>
    </source>
</reference>
<keyword evidence="2" id="KW-1185">Reference proteome</keyword>
<name>A0A928ZY76_LEPEC</name>
<gene>
    <name evidence="1" type="ORF">IQ260_23720</name>
</gene>
<comment type="caution">
    <text evidence="1">The sequence shown here is derived from an EMBL/GenBank/DDBJ whole genome shotgun (WGS) entry which is preliminary data.</text>
</comment>
<dbReference type="EMBL" id="JADEXP010000305">
    <property type="protein sequence ID" value="MBE9069659.1"/>
    <property type="molecule type" value="Genomic_DNA"/>
</dbReference>
<evidence type="ECO:0000313" key="1">
    <source>
        <dbReference type="EMBL" id="MBE9069659.1"/>
    </source>
</evidence>
<evidence type="ECO:0000313" key="2">
    <source>
        <dbReference type="Proteomes" id="UP000615026"/>
    </source>
</evidence>
<dbReference type="AlphaFoldDB" id="A0A928ZY76"/>
<protein>
    <submittedName>
        <fullName evidence="1">Uncharacterized protein</fullName>
    </submittedName>
</protein>
<proteinExistence type="predicted"/>
<organism evidence="1 2">
    <name type="scientific">Leptolyngbya cf. ectocarpi LEGE 11479</name>
    <dbReference type="NCBI Taxonomy" id="1828722"/>
    <lineage>
        <taxon>Bacteria</taxon>
        <taxon>Bacillati</taxon>
        <taxon>Cyanobacteriota</taxon>
        <taxon>Cyanophyceae</taxon>
        <taxon>Leptolyngbyales</taxon>
        <taxon>Leptolyngbyaceae</taxon>
        <taxon>Leptolyngbya group</taxon>
        <taxon>Leptolyngbya</taxon>
    </lineage>
</organism>
<accession>A0A928ZY76</accession>
<dbReference type="RefSeq" id="WP_193995550.1">
    <property type="nucleotide sequence ID" value="NZ_JADEXP010000305.1"/>
</dbReference>